<evidence type="ECO:0000256" key="5">
    <source>
        <dbReference type="ARBA" id="ARBA00022989"/>
    </source>
</evidence>
<keyword evidence="5 7" id="KW-1133">Transmembrane helix</keyword>
<feature type="transmembrane region" description="Helical" evidence="7">
    <location>
        <begin position="20"/>
        <end position="38"/>
    </location>
</feature>
<dbReference type="GO" id="GO:0022857">
    <property type="term" value="F:transmembrane transporter activity"/>
    <property type="evidence" value="ECO:0007669"/>
    <property type="project" value="InterPro"/>
</dbReference>
<feature type="transmembrane region" description="Helical" evidence="7">
    <location>
        <begin position="289"/>
        <end position="306"/>
    </location>
</feature>
<reference evidence="9 11" key="3">
    <citation type="submission" date="2023-03" db="EMBL/GenBank/DDBJ databases">
        <title>Agriculturally important microbes genome sequencing.</title>
        <authorList>
            <person name="Dunlap C."/>
        </authorList>
    </citation>
    <scope>NUCLEOTIDE SEQUENCE [LARGE SCALE GENOMIC DNA]</scope>
    <source>
        <strain evidence="9 11">CBP-3203</strain>
    </source>
</reference>
<dbReference type="SUPFAM" id="SSF103473">
    <property type="entry name" value="MFS general substrate transporter"/>
    <property type="match status" value="1"/>
</dbReference>
<keyword evidence="11" id="KW-1185">Reference proteome</keyword>
<dbReference type="CDD" id="cd06173">
    <property type="entry name" value="MFS_MefA_like"/>
    <property type="match status" value="1"/>
</dbReference>
<evidence type="ECO:0000256" key="2">
    <source>
        <dbReference type="ARBA" id="ARBA00022448"/>
    </source>
</evidence>
<evidence type="ECO:0000313" key="9">
    <source>
        <dbReference type="EMBL" id="MEC0487191.1"/>
    </source>
</evidence>
<dbReference type="PANTHER" id="PTHR23513">
    <property type="entry name" value="INTEGRAL MEMBRANE EFFLUX PROTEIN-RELATED"/>
    <property type="match status" value="1"/>
</dbReference>
<dbReference type="Gene3D" id="1.20.1250.20">
    <property type="entry name" value="MFS general substrate transporter like domains"/>
    <property type="match status" value="1"/>
</dbReference>
<keyword evidence="6 7" id="KW-0472">Membrane</keyword>
<comment type="subcellular location">
    <subcellularLocation>
        <location evidence="1">Cell membrane</location>
        <topology evidence="1">Multi-pass membrane protein</topology>
    </subcellularLocation>
</comment>
<dbReference type="InterPro" id="IPR011701">
    <property type="entry name" value="MFS"/>
</dbReference>
<evidence type="ECO:0000256" key="6">
    <source>
        <dbReference type="ARBA" id="ARBA00023136"/>
    </source>
</evidence>
<comment type="caution">
    <text evidence="8">The sequence shown here is derived from an EMBL/GenBank/DDBJ whole genome shotgun (WGS) entry which is preliminary data.</text>
</comment>
<evidence type="ECO:0000313" key="10">
    <source>
        <dbReference type="Proteomes" id="UP000036168"/>
    </source>
</evidence>
<dbReference type="Proteomes" id="UP001341297">
    <property type="component" value="Unassembled WGS sequence"/>
</dbReference>
<feature type="transmembrane region" description="Helical" evidence="7">
    <location>
        <begin position="44"/>
        <end position="64"/>
    </location>
</feature>
<feature type="transmembrane region" description="Helical" evidence="7">
    <location>
        <begin position="312"/>
        <end position="332"/>
    </location>
</feature>
<feature type="transmembrane region" description="Helical" evidence="7">
    <location>
        <begin position="226"/>
        <end position="244"/>
    </location>
</feature>
<feature type="transmembrane region" description="Helical" evidence="7">
    <location>
        <begin position="76"/>
        <end position="97"/>
    </location>
</feature>
<evidence type="ECO:0000256" key="3">
    <source>
        <dbReference type="ARBA" id="ARBA00022475"/>
    </source>
</evidence>
<evidence type="ECO:0000256" key="7">
    <source>
        <dbReference type="SAM" id="Phobius"/>
    </source>
</evidence>
<dbReference type="GO" id="GO:0005886">
    <property type="term" value="C:plasma membrane"/>
    <property type="evidence" value="ECO:0007669"/>
    <property type="project" value="UniProtKB-SubCell"/>
</dbReference>
<reference evidence="8" key="2">
    <citation type="submission" date="2015-10" db="EMBL/GenBank/DDBJ databases">
        <authorList>
            <person name="Gilbert D.G."/>
        </authorList>
    </citation>
    <scope>NUCLEOTIDE SEQUENCE</scope>
    <source>
        <strain evidence="8">GO-13</strain>
    </source>
</reference>
<dbReference type="RefSeq" id="WP_048355919.1">
    <property type="nucleotide sequence ID" value="NZ_JARRTL010000027.1"/>
</dbReference>
<dbReference type="InterPro" id="IPR036259">
    <property type="entry name" value="MFS_trans_sf"/>
</dbReference>
<organism evidence="8 10">
    <name type="scientific">Bacillus glycinifermentans</name>
    <dbReference type="NCBI Taxonomy" id="1664069"/>
    <lineage>
        <taxon>Bacteria</taxon>
        <taxon>Bacillati</taxon>
        <taxon>Bacillota</taxon>
        <taxon>Bacilli</taxon>
        <taxon>Bacillales</taxon>
        <taxon>Bacillaceae</taxon>
        <taxon>Bacillus</taxon>
    </lineage>
</organism>
<evidence type="ECO:0000256" key="4">
    <source>
        <dbReference type="ARBA" id="ARBA00022692"/>
    </source>
</evidence>
<evidence type="ECO:0000313" key="8">
    <source>
        <dbReference type="EMBL" id="KRT87139.1"/>
    </source>
</evidence>
<keyword evidence="2" id="KW-0813">Transport</keyword>
<feature type="transmembrane region" description="Helical" evidence="7">
    <location>
        <begin position="382"/>
        <end position="402"/>
    </location>
</feature>
<dbReference type="EMBL" id="LECW02000082">
    <property type="protein sequence ID" value="KRT87139.1"/>
    <property type="molecule type" value="Genomic_DNA"/>
</dbReference>
<reference evidence="8 10" key="1">
    <citation type="journal article" date="2015" name="Int. J. Syst. Evol. Microbiol.">
        <title>Bacillus glycinifermentans sp. nov., isolated from fermented soybean paste.</title>
        <authorList>
            <person name="Kim S.J."/>
            <person name="Dunlap C.A."/>
            <person name="Kwon S.W."/>
            <person name="Rooney A.P."/>
        </authorList>
    </citation>
    <scope>NUCLEOTIDE SEQUENCE [LARGE SCALE GENOMIC DNA]</scope>
    <source>
        <strain evidence="8 10">GO-13</strain>
    </source>
</reference>
<dbReference type="Proteomes" id="UP000036168">
    <property type="component" value="Unassembled WGS sequence"/>
</dbReference>
<accession>A0A0T6BID9</accession>
<sequence length="420" mass="45902">MIENNGVWQRNFSFLFCSKMVKIIADSLSFNTILWFLIQSGKGAVGTAFLIAVSFLPQAILGPIITPLMKTTTLKFWMFFSDLTRASIMLVIPICYFNGFSPLWFIIFLMLVHSATGASYDPASVSLIPKIMKRDLIQKANATIQSSGEVIRLIALTIGGVLIAVFGAAYTMFIILPLYIMSACLVLFIKYKIKETVSNTTTLTKPKGTYIKKLRRGFLLVRQHNILFPLALFCVFSNFASAPWEAISAVYISEDLNGDSIVHSFLKVTTAIGAFLLGYILAKVNVNRYGLLLVTAGIVEGAAFFVAGLFSILPLVFLAAFALGATVSAVNIPEHTIIQMSVNDEDQPQVYAIINMISYVMIPLGALISGYVSTIFGSGKVIAFGGIIEVIAGIFILLFTSLGKAKRSDLITEKEQSLKV</sequence>
<gene>
    <name evidence="8" type="ORF">AB447_209235</name>
    <name evidence="9" type="ORF">P8828_20775</name>
</gene>
<dbReference type="AlphaFoldDB" id="A0A0T6BID9"/>
<name>A0A0T6BID9_9BACI</name>
<dbReference type="EMBL" id="JARRTL010000027">
    <property type="protein sequence ID" value="MEC0487191.1"/>
    <property type="molecule type" value="Genomic_DNA"/>
</dbReference>
<dbReference type="PANTHER" id="PTHR23513:SF9">
    <property type="entry name" value="ENTEROBACTIN EXPORTER ENTS"/>
    <property type="match status" value="1"/>
</dbReference>
<protein>
    <submittedName>
        <fullName evidence="8">MFS transporter</fullName>
    </submittedName>
</protein>
<evidence type="ECO:0000313" key="11">
    <source>
        <dbReference type="Proteomes" id="UP001341297"/>
    </source>
</evidence>
<dbReference type="Pfam" id="PF07690">
    <property type="entry name" value="MFS_1"/>
    <property type="match status" value="1"/>
</dbReference>
<feature type="transmembrane region" description="Helical" evidence="7">
    <location>
        <begin position="264"/>
        <end position="282"/>
    </location>
</feature>
<keyword evidence="4 7" id="KW-0812">Transmembrane</keyword>
<dbReference type="OrthoDB" id="2917069at2"/>
<keyword evidence="3" id="KW-1003">Cell membrane</keyword>
<proteinExistence type="predicted"/>
<feature type="transmembrane region" description="Helical" evidence="7">
    <location>
        <begin position="353"/>
        <end position="376"/>
    </location>
</feature>
<evidence type="ECO:0000256" key="1">
    <source>
        <dbReference type="ARBA" id="ARBA00004651"/>
    </source>
</evidence>
<feature type="transmembrane region" description="Helical" evidence="7">
    <location>
        <begin position="172"/>
        <end position="189"/>
    </location>
</feature>